<dbReference type="EMBL" id="MN740330">
    <property type="protein sequence ID" value="QHU00841.1"/>
    <property type="molecule type" value="Genomic_DNA"/>
</dbReference>
<feature type="coiled-coil region" evidence="1">
    <location>
        <begin position="674"/>
        <end position="701"/>
    </location>
</feature>
<evidence type="ECO:0000256" key="1">
    <source>
        <dbReference type="SAM" id="Coils"/>
    </source>
</evidence>
<organism evidence="3">
    <name type="scientific">viral metagenome</name>
    <dbReference type="NCBI Taxonomy" id="1070528"/>
    <lineage>
        <taxon>unclassified sequences</taxon>
        <taxon>metagenomes</taxon>
        <taxon>organismal metagenomes</taxon>
    </lineage>
</organism>
<sequence>MIYIKFMLLLIVCILAVQYKYNQYGGAEWDDDFVNNPSVQRQFLQNISNLSDKFVEFHPCMSPITKNDININIDIDNYTYKQPLNDDITVNTVNDLLDEMINLHRKFIKKNTSNTTFWDYISYSLQSPVQDNKERTEIHTYINNISQYYLIKPNYASYRKYDIQGHILMVNKLVGERLKYKDYILQCESLLSDKLIFYTILYNQGKYKNFPEALSHVQENTIIALRNYIVNNMIYVNKELKELKDIASKININTDPIEVRKTVYNIMSRAVGSEFIKDLNVLIVLMHVSKNIATFENVKNTNTNTEYNIKEISSLANVIATIDAEKDTLRYLNVSTDEKIGKAIAAGLQIKYIPFLKSYCNPGSSITSSNIGVYRSFDLLSQAVLACNNNSRCKGFTYNKNKKKYILKNRIRGQTENKNYDCYVKNDKSKTRTVTGNAQGAMLQTVKTDGVSTPQTVTGNAQGAMLQTVKTDGVSTPQTVIGNAQGAMLQTGKTDGVSTPQTVIGNAQGAMLQTVEETDGASTPPPTVSSTASTSSSESESEEESRACTSKPRKNIYEQYNWLISSANCNINAKTWIEKKIKSYNLVIRKLEKTKSEYTNSIKKLIEEKKYLKKLSSRTKTAPLNTVDLQNITFVASDICTDKPLTTNIKKQYKWLKSKSNCRIDEKPWVREEIKNRKKNIKKLEKDKSALKLRIEKLIKYKKFLKDNKI</sequence>
<dbReference type="AlphaFoldDB" id="A0A6C0J7W0"/>
<keyword evidence="1" id="KW-0175">Coiled coil</keyword>
<evidence type="ECO:0000256" key="2">
    <source>
        <dbReference type="SAM" id="MobiDB-lite"/>
    </source>
</evidence>
<proteinExistence type="predicted"/>
<feature type="compositionally biased region" description="Low complexity" evidence="2">
    <location>
        <begin position="528"/>
        <end position="538"/>
    </location>
</feature>
<protein>
    <submittedName>
        <fullName evidence="3">Uncharacterized protein</fullName>
    </submittedName>
</protein>
<feature type="region of interest" description="Disordered" evidence="2">
    <location>
        <begin position="516"/>
        <end position="550"/>
    </location>
</feature>
<reference evidence="3" key="1">
    <citation type="journal article" date="2020" name="Nature">
        <title>Giant virus diversity and host interactions through global metagenomics.</title>
        <authorList>
            <person name="Schulz F."/>
            <person name="Roux S."/>
            <person name="Paez-Espino D."/>
            <person name="Jungbluth S."/>
            <person name="Walsh D.A."/>
            <person name="Denef V.J."/>
            <person name="McMahon K.D."/>
            <person name="Konstantinidis K.T."/>
            <person name="Eloe-Fadrosh E.A."/>
            <person name="Kyrpides N.C."/>
            <person name="Woyke T."/>
        </authorList>
    </citation>
    <scope>NUCLEOTIDE SEQUENCE</scope>
    <source>
        <strain evidence="3">GVMAG-M-3300025860-20</strain>
    </source>
</reference>
<evidence type="ECO:0000313" key="3">
    <source>
        <dbReference type="EMBL" id="QHU00841.1"/>
    </source>
</evidence>
<name>A0A6C0J7W0_9ZZZZ</name>
<accession>A0A6C0J7W0</accession>